<evidence type="ECO:0000259" key="1">
    <source>
        <dbReference type="Pfam" id="PF00345"/>
    </source>
</evidence>
<gene>
    <name evidence="2" type="ORF">BN134_1797</name>
</gene>
<dbReference type="Proteomes" id="UP000009342">
    <property type="component" value="Unassembled WGS sequence"/>
</dbReference>
<dbReference type="EMBL" id="CAKZ01000083">
    <property type="protein sequence ID" value="CCJ81069.1"/>
    <property type="molecule type" value="Genomic_DNA"/>
</dbReference>
<dbReference type="InterPro" id="IPR008962">
    <property type="entry name" value="PapD-like_sf"/>
</dbReference>
<dbReference type="Pfam" id="PF00345">
    <property type="entry name" value="PapD_N"/>
    <property type="match status" value="1"/>
</dbReference>
<dbReference type="Gene3D" id="2.60.40.10">
    <property type="entry name" value="Immunoglobulins"/>
    <property type="match status" value="2"/>
</dbReference>
<evidence type="ECO:0000313" key="2">
    <source>
        <dbReference type="EMBL" id="CCJ81069.1"/>
    </source>
</evidence>
<dbReference type="PANTHER" id="PTHR30251">
    <property type="entry name" value="PILUS ASSEMBLY CHAPERONE"/>
    <property type="match status" value="1"/>
</dbReference>
<accession>A0ABM9Q6H6</accession>
<name>A0ABM9Q6H6_9ENTR</name>
<proteinExistence type="predicted"/>
<protein>
    <submittedName>
        <fullName evidence="2">Sigma-fimbriae chaperone protein</fullName>
    </submittedName>
</protein>
<organism evidence="2 3">
    <name type="scientific">Cronobacter dublinensis 1210</name>
    <dbReference type="NCBI Taxonomy" id="1208656"/>
    <lineage>
        <taxon>Bacteria</taxon>
        <taxon>Pseudomonadati</taxon>
        <taxon>Pseudomonadota</taxon>
        <taxon>Gammaproteobacteria</taxon>
        <taxon>Enterobacterales</taxon>
        <taxon>Enterobacteriaceae</taxon>
        <taxon>Cronobacter</taxon>
    </lineage>
</organism>
<sequence>MVIQGEQTRCASQRLSGGPDWPPRFWLTAGSAWAAGNMLIWPIDPYLAPDDKAAELWIQNQGAAPMTMQVRIVRWRQEGGNERYQQQQDVVASPPIVRIDGNKKQLIRLIRQAEIPAGVEQAYRIVVDEIPQPTEPGKPQLGLKLQMRYSIPLFAYGQGVVTQRTGAHHAFLEPENLSWRVIRDNGQPAIEITNRDQIHARISQVTVQQGGQSRTLAEGLLGYVLPGQARVFPLPAGVPQPTQLSASVNAREAKWHAAAR</sequence>
<dbReference type="InterPro" id="IPR013783">
    <property type="entry name" value="Ig-like_fold"/>
</dbReference>
<dbReference type="InterPro" id="IPR050643">
    <property type="entry name" value="Periplasmic_pilus_chap"/>
</dbReference>
<evidence type="ECO:0000313" key="3">
    <source>
        <dbReference type="Proteomes" id="UP000009342"/>
    </source>
</evidence>
<dbReference type="SUPFAM" id="SSF49354">
    <property type="entry name" value="PapD-like"/>
    <property type="match status" value="1"/>
</dbReference>
<keyword evidence="3" id="KW-1185">Reference proteome</keyword>
<feature type="domain" description="Pili assembly chaperone N-terminal" evidence="1">
    <location>
        <begin position="50"/>
        <end position="155"/>
    </location>
</feature>
<dbReference type="InterPro" id="IPR016147">
    <property type="entry name" value="Pili_assmbl_chaperone_N"/>
</dbReference>
<dbReference type="PANTHER" id="PTHR30251:SF4">
    <property type="entry name" value="SLR1668 PROTEIN"/>
    <property type="match status" value="1"/>
</dbReference>
<reference evidence="3" key="1">
    <citation type="journal article" date="2012" name="PLoS ONE">
        <title>Comparative analysis of genome sequences covering the seven cronobacter species.</title>
        <authorList>
            <person name="Joseph S."/>
            <person name="Desai P."/>
            <person name="Ji Y."/>
            <person name="Cummings C.A."/>
            <person name="Shih R."/>
            <person name="Degoricija L."/>
            <person name="Rico A."/>
            <person name="Brzoska P."/>
            <person name="Hamby S.E."/>
            <person name="Masood N."/>
            <person name="Hariri S."/>
            <person name="Sonbol H."/>
            <person name="Chuzhanova N."/>
            <person name="McClelland M."/>
            <person name="Furtado M.R."/>
            <person name="Forsythe S.J."/>
        </authorList>
    </citation>
    <scope>NUCLEOTIDE SEQUENCE [LARGE SCALE GENOMIC DNA]</scope>
    <source>
        <strain evidence="3">1210</strain>
    </source>
</reference>
<comment type="caution">
    <text evidence="2">The sequence shown here is derived from an EMBL/GenBank/DDBJ whole genome shotgun (WGS) entry which is preliminary data.</text>
</comment>